<keyword evidence="9" id="KW-0496">Mitochondrion</keyword>
<dbReference type="EMBL" id="VIBQ01000056">
    <property type="protein sequence ID" value="KAB8527797.1"/>
    <property type="molecule type" value="Genomic_DNA"/>
</dbReference>
<dbReference type="InterPro" id="IPR050747">
    <property type="entry name" value="Mitochondrial_chaperone_BCS1"/>
</dbReference>
<accession>A0A5N6L1B1</accession>
<evidence type="ECO:0000313" key="18">
    <source>
        <dbReference type="Proteomes" id="UP000327013"/>
    </source>
</evidence>
<dbReference type="InterPro" id="IPR003959">
    <property type="entry name" value="ATPase_AAA_core"/>
</dbReference>
<evidence type="ECO:0000256" key="1">
    <source>
        <dbReference type="ARBA" id="ARBA00004434"/>
    </source>
</evidence>
<proteinExistence type="inferred from homology"/>
<dbReference type="PROSITE" id="PS00674">
    <property type="entry name" value="AAA"/>
    <property type="match status" value="1"/>
</dbReference>
<dbReference type="InterPro" id="IPR027417">
    <property type="entry name" value="P-loop_NTPase"/>
</dbReference>
<keyword evidence="5" id="KW-0999">Mitochondrion inner membrane</keyword>
<comment type="catalytic activity">
    <reaction evidence="11">
        <text>ATP + H2O = ADP + phosphate + H(+)</text>
        <dbReference type="Rhea" id="RHEA:13065"/>
        <dbReference type="ChEBI" id="CHEBI:15377"/>
        <dbReference type="ChEBI" id="CHEBI:15378"/>
        <dbReference type="ChEBI" id="CHEBI:30616"/>
        <dbReference type="ChEBI" id="CHEBI:43474"/>
        <dbReference type="ChEBI" id="CHEBI:456216"/>
    </reaction>
    <physiologicalReaction direction="left-to-right" evidence="11">
        <dbReference type="Rhea" id="RHEA:13066"/>
    </physiologicalReaction>
</comment>
<evidence type="ECO:0000256" key="13">
    <source>
        <dbReference type="SAM" id="MobiDB-lite"/>
    </source>
</evidence>
<dbReference type="SUPFAM" id="SSF52540">
    <property type="entry name" value="P-loop containing nucleoside triphosphate hydrolases"/>
    <property type="match status" value="1"/>
</dbReference>
<dbReference type="GO" id="GO:0005743">
    <property type="term" value="C:mitochondrial inner membrane"/>
    <property type="evidence" value="ECO:0007669"/>
    <property type="project" value="UniProtKB-SubCell"/>
</dbReference>
<evidence type="ECO:0000256" key="14">
    <source>
        <dbReference type="SAM" id="Phobius"/>
    </source>
</evidence>
<keyword evidence="6" id="KW-0378">Hydrolase</keyword>
<dbReference type="InterPro" id="IPR003593">
    <property type="entry name" value="AAA+_ATPase"/>
</dbReference>
<evidence type="ECO:0000256" key="5">
    <source>
        <dbReference type="ARBA" id="ARBA00022792"/>
    </source>
</evidence>
<feature type="region of interest" description="Disordered" evidence="13">
    <location>
        <begin position="370"/>
        <end position="416"/>
    </location>
</feature>
<evidence type="ECO:0000256" key="10">
    <source>
        <dbReference type="ARBA" id="ARBA00023136"/>
    </source>
</evidence>
<feature type="transmembrane region" description="Helical" evidence="14">
    <location>
        <begin position="49"/>
        <end position="71"/>
    </location>
</feature>
<evidence type="ECO:0000256" key="11">
    <source>
        <dbReference type="ARBA" id="ARBA00048778"/>
    </source>
</evidence>
<feature type="compositionally biased region" description="Basic and acidic residues" evidence="13">
    <location>
        <begin position="598"/>
        <end position="614"/>
    </location>
</feature>
<dbReference type="GO" id="GO:0016887">
    <property type="term" value="F:ATP hydrolysis activity"/>
    <property type="evidence" value="ECO:0007669"/>
    <property type="project" value="InterPro"/>
</dbReference>
<protein>
    <recommendedName>
        <fullName evidence="19">AAA+ ATPase domain-containing protein</fullName>
    </recommendedName>
</protein>
<keyword evidence="8 14" id="KW-1133">Transmembrane helix</keyword>
<dbReference type="AlphaFoldDB" id="A0A5N6L1B1"/>
<evidence type="ECO:0000256" key="4">
    <source>
        <dbReference type="ARBA" id="ARBA00022741"/>
    </source>
</evidence>
<keyword evidence="7 12" id="KW-0067">ATP-binding</keyword>
<keyword evidence="3 14" id="KW-0812">Transmembrane</keyword>
<dbReference type="Proteomes" id="UP000327013">
    <property type="component" value="Unassembled WGS sequence"/>
</dbReference>
<gene>
    <name evidence="17" type="ORF">FH972_025448</name>
</gene>
<dbReference type="Pfam" id="PF00004">
    <property type="entry name" value="AAA"/>
    <property type="match status" value="2"/>
</dbReference>
<dbReference type="SMART" id="SM01024">
    <property type="entry name" value="BCS1_N"/>
    <property type="match status" value="1"/>
</dbReference>
<dbReference type="InterPro" id="IPR003960">
    <property type="entry name" value="ATPase_AAA_CS"/>
</dbReference>
<keyword evidence="18" id="KW-1185">Reference proteome</keyword>
<evidence type="ECO:0000259" key="16">
    <source>
        <dbReference type="SMART" id="SM01024"/>
    </source>
</evidence>
<feature type="domain" description="BCS1 N-terminal" evidence="16">
    <location>
        <begin position="62"/>
        <end position="266"/>
    </location>
</feature>
<dbReference type="OrthoDB" id="10251412at2759"/>
<keyword evidence="10 14" id="KW-0472">Membrane</keyword>
<evidence type="ECO:0000313" key="17">
    <source>
        <dbReference type="EMBL" id="KAB8527797.1"/>
    </source>
</evidence>
<dbReference type="InterPro" id="IPR014851">
    <property type="entry name" value="BCS1_N"/>
</dbReference>
<reference evidence="17 18" key="1">
    <citation type="submission" date="2019-06" db="EMBL/GenBank/DDBJ databases">
        <title>A chromosomal-level reference genome of Carpinus fangiana (Coryloideae, Betulaceae).</title>
        <authorList>
            <person name="Yang X."/>
            <person name="Wang Z."/>
            <person name="Zhang L."/>
            <person name="Hao G."/>
            <person name="Liu J."/>
            <person name="Yang Y."/>
        </authorList>
    </citation>
    <scope>NUCLEOTIDE SEQUENCE [LARGE SCALE GENOMIC DNA]</scope>
    <source>
        <strain evidence="17">Cfa_2016G</strain>
        <tissue evidence="17">Leaf</tissue>
    </source>
</reference>
<keyword evidence="4 12" id="KW-0547">Nucleotide-binding</keyword>
<dbReference type="SMART" id="SM00382">
    <property type="entry name" value="AAA"/>
    <property type="match status" value="1"/>
</dbReference>
<evidence type="ECO:0000256" key="9">
    <source>
        <dbReference type="ARBA" id="ARBA00023128"/>
    </source>
</evidence>
<sequence>MDRLQKYLIRNMGTNETVNGPSLIDTVPSALLDSFIPGFGLVSRIFSTYFGIDLSRIVTTVFVFAAFLTAVRQARRIFWYWIDANFTANVTILSNDDLYDHVMDWISDHIVTEHARELTATTRRDHPWNARSAITANSKSITNKSGAKMPIFNFKDFDARFPPSFKPAHGTHRFWFQGRIFWIYREVRVSSNRLTALYGSSQEEETIRLMTLGRRTEPIKRLLDECKSRSAAKQRESTSVRYPDTGHGHSYWRRAGTRPTRPLDTIYLEEEKKVELLEDLQDFLQPSAWRFYSRRGIPYRRGYLFYGQPGTGKTSLSLAIAGMFGLSLQVLSLADPAFTDQSLNQLFASLPSSCIVLMEDIDTVAVSRKADGTLSEEEAKKKEEEEEAKKKEKEEEEEQKKSDNKSDKFNKRNAKGGAQGVTLSGLLNAIDGVASQEGRILIMTTNAPEALDPALVRPGRVDMQVYFGFLTRPCARQMFITMFGDDEQLLSAEELREMNLGGKTVVTDETTDALSPEQLAAAKQAKDDKAASVLLLAEKFADLIPEGSLTPAEVQGFLLRRRRAPQRAIDELGAWAEETIAAKAKGLNVVKQIEEARETAGDDTHKDTGAEKKVNGTNGKKHRKVKVNGIKAINGVKEVNGFKEVNGVENGAE</sequence>
<evidence type="ECO:0000256" key="12">
    <source>
        <dbReference type="RuleBase" id="RU003651"/>
    </source>
</evidence>
<organism evidence="17 18">
    <name type="scientific">Carpinus fangiana</name>
    <dbReference type="NCBI Taxonomy" id="176857"/>
    <lineage>
        <taxon>Eukaryota</taxon>
        <taxon>Viridiplantae</taxon>
        <taxon>Streptophyta</taxon>
        <taxon>Embryophyta</taxon>
        <taxon>Tracheophyta</taxon>
        <taxon>Spermatophyta</taxon>
        <taxon>Magnoliopsida</taxon>
        <taxon>eudicotyledons</taxon>
        <taxon>Gunneridae</taxon>
        <taxon>Pentapetalae</taxon>
        <taxon>rosids</taxon>
        <taxon>fabids</taxon>
        <taxon>Fagales</taxon>
        <taxon>Betulaceae</taxon>
        <taxon>Carpinus</taxon>
    </lineage>
</organism>
<dbReference type="Pfam" id="PF08740">
    <property type="entry name" value="BCS1_N"/>
    <property type="match status" value="1"/>
</dbReference>
<evidence type="ECO:0000256" key="2">
    <source>
        <dbReference type="ARBA" id="ARBA00007448"/>
    </source>
</evidence>
<comment type="subcellular location">
    <subcellularLocation>
        <location evidence="1">Mitochondrion inner membrane</location>
        <topology evidence="1">Single-pass membrane protein</topology>
    </subcellularLocation>
</comment>
<dbReference type="GO" id="GO:0005524">
    <property type="term" value="F:ATP binding"/>
    <property type="evidence" value="ECO:0007669"/>
    <property type="project" value="UniProtKB-KW"/>
</dbReference>
<evidence type="ECO:0000259" key="15">
    <source>
        <dbReference type="SMART" id="SM00382"/>
    </source>
</evidence>
<evidence type="ECO:0000256" key="6">
    <source>
        <dbReference type="ARBA" id="ARBA00022801"/>
    </source>
</evidence>
<feature type="region of interest" description="Disordered" evidence="13">
    <location>
        <begin position="598"/>
        <end position="623"/>
    </location>
</feature>
<comment type="caution">
    <text evidence="17">The sequence shown here is derived from an EMBL/GenBank/DDBJ whole genome shotgun (WGS) entry which is preliminary data.</text>
</comment>
<name>A0A5N6L1B1_9ROSI</name>
<evidence type="ECO:0008006" key="19">
    <source>
        <dbReference type="Google" id="ProtNLM"/>
    </source>
</evidence>
<dbReference type="Gene3D" id="3.40.50.300">
    <property type="entry name" value="P-loop containing nucleotide triphosphate hydrolases"/>
    <property type="match status" value="1"/>
</dbReference>
<feature type="domain" description="AAA+ ATPase" evidence="15">
    <location>
        <begin position="299"/>
        <end position="471"/>
    </location>
</feature>
<evidence type="ECO:0000256" key="8">
    <source>
        <dbReference type="ARBA" id="ARBA00022989"/>
    </source>
</evidence>
<comment type="similarity">
    <text evidence="2">Belongs to the AAA ATPase family. BCS1 subfamily.</text>
</comment>
<feature type="compositionally biased region" description="Basic and acidic residues" evidence="13">
    <location>
        <begin position="377"/>
        <end position="410"/>
    </location>
</feature>
<evidence type="ECO:0000256" key="3">
    <source>
        <dbReference type="ARBA" id="ARBA00022692"/>
    </source>
</evidence>
<dbReference type="InterPro" id="IPR057495">
    <property type="entry name" value="AAA_lid_BCS1"/>
</dbReference>
<evidence type="ECO:0000256" key="7">
    <source>
        <dbReference type="ARBA" id="ARBA00022840"/>
    </source>
</evidence>
<dbReference type="PANTHER" id="PTHR23070">
    <property type="entry name" value="BCS1 AAA-TYPE ATPASE"/>
    <property type="match status" value="1"/>
</dbReference>
<dbReference type="Pfam" id="PF25426">
    <property type="entry name" value="AAA_lid_BCS1"/>
    <property type="match status" value="1"/>
</dbReference>